<dbReference type="AlphaFoldDB" id="A0AAN7LS69"/>
<sequence length="138" mass="15241">MGRGRGKAKKISASNHDDKIQEENIPTQKRRGRPQKLLKEAFDEEEIEMVEEEEDGEDAKSGITTKEPKSPVAAENGNKRKRNTQVKDKASSTKEEAGAGGETRTSIDDSSRPNGYRHSGSRRKNKPHRAAGVGVRCL</sequence>
<evidence type="ECO:0000313" key="3">
    <source>
        <dbReference type="Proteomes" id="UP001346149"/>
    </source>
</evidence>
<feature type="compositionally biased region" description="Acidic residues" evidence="1">
    <location>
        <begin position="42"/>
        <end position="57"/>
    </location>
</feature>
<accession>A0AAN7LS69</accession>
<proteinExistence type="predicted"/>
<feature type="compositionally biased region" description="Basic residues" evidence="1">
    <location>
        <begin position="1"/>
        <end position="10"/>
    </location>
</feature>
<feature type="compositionally biased region" description="Basic and acidic residues" evidence="1">
    <location>
        <begin position="85"/>
        <end position="97"/>
    </location>
</feature>
<dbReference type="PANTHER" id="PTHR34055:SF1">
    <property type="entry name" value="EXPRESSED PROTEIN"/>
    <property type="match status" value="1"/>
</dbReference>
<name>A0AAN7LS69_TRANT</name>
<keyword evidence="3" id="KW-1185">Reference proteome</keyword>
<reference evidence="2 3" key="1">
    <citation type="journal article" date="2023" name="Hortic Res">
        <title>Pangenome of water caltrop reveals structural variations and asymmetric subgenome divergence after allopolyploidization.</title>
        <authorList>
            <person name="Zhang X."/>
            <person name="Chen Y."/>
            <person name="Wang L."/>
            <person name="Yuan Y."/>
            <person name="Fang M."/>
            <person name="Shi L."/>
            <person name="Lu R."/>
            <person name="Comes H.P."/>
            <person name="Ma Y."/>
            <person name="Chen Y."/>
            <person name="Huang G."/>
            <person name="Zhou Y."/>
            <person name="Zheng Z."/>
            <person name="Qiu Y."/>
        </authorList>
    </citation>
    <scope>NUCLEOTIDE SEQUENCE [LARGE SCALE GENOMIC DNA]</scope>
    <source>
        <strain evidence="2">F231</strain>
    </source>
</reference>
<organism evidence="2 3">
    <name type="scientific">Trapa natans</name>
    <name type="common">Water chestnut</name>
    <dbReference type="NCBI Taxonomy" id="22666"/>
    <lineage>
        <taxon>Eukaryota</taxon>
        <taxon>Viridiplantae</taxon>
        <taxon>Streptophyta</taxon>
        <taxon>Embryophyta</taxon>
        <taxon>Tracheophyta</taxon>
        <taxon>Spermatophyta</taxon>
        <taxon>Magnoliopsida</taxon>
        <taxon>eudicotyledons</taxon>
        <taxon>Gunneridae</taxon>
        <taxon>Pentapetalae</taxon>
        <taxon>rosids</taxon>
        <taxon>malvids</taxon>
        <taxon>Myrtales</taxon>
        <taxon>Lythraceae</taxon>
        <taxon>Trapa</taxon>
    </lineage>
</organism>
<dbReference type="EMBL" id="JAXQNO010000009">
    <property type="protein sequence ID" value="KAK4791516.1"/>
    <property type="molecule type" value="Genomic_DNA"/>
</dbReference>
<evidence type="ECO:0000313" key="2">
    <source>
        <dbReference type="EMBL" id="KAK4791516.1"/>
    </source>
</evidence>
<gene>
    <name evidence="2" type="ORF">SAY86_031929</name>
</gene>
<comment type="caution">
    <text evidence="2">The sequence shown here is derived from an EMBL/GenBank/DDBJ whole genome shotgun (WGS) entry which is preliminary data.</text>
</comment>
<feature type="compositionally biased region" description="Basic residues" evidence="1">
    <location>
        <begin position="119"/>
        <end position="129"/>
    </location>
</feature>
<dbReference type="Proteomes" id="UP001346149">
    <property type="component" value="Unassembled WGS sequence"/>
</dbReference>
<feature type="region of interest" description="Disordered" evidence="1">
    <location>
        <begin position="1"/>
        <end position="138"/>
    </location>
</feature>
<dbReference type="PANTHER" id="PTHR34055">
    <property type="entry name" value="OS09G0491596 PROTEIN"/>
    <property type="match status" value="1"/>
</dbReference>
<evidence type="ECO:0000256" key="1">
    <source>
        <dbReference type="SAM" id="MobiDB-lite"/>
    </source>
</evidence>
<protein>
    <submittedName>
        <fullName evidence="2">Uncharacterized protein</fullName>
    </submittedName>
</protein>